<gene>
    <name evidence="2" type="ordered locus">ANT_00730</name>
</gene>
<feature type="transmembrane region" description="Helical" evidence="1">
    <location>
        <begin position="440"/>
        <end position="459"/>
    </location>
</feature>
<feature type="transmembrane region" description="Helical" evidence="1">
    <location>
        <begin position="211"/>
        <end position="232"/>
    </location>
</feature>
<dbReference type="eggNOG" id="COG1287">
    <property type="taxonomic scope" value="Bacteria"/>
</dbReference>
<dbReference type="RefSeq" id="WP_013558505.1">
    <property type="nucleotide sequence ID" value="NC_014960.1"/>
</dbReference>
<feature type="transmembrane region" description="Helical" evidence="1">
    <location>
        <begin position="174"/>
        <end position="204"/>
    </location>
</feature>
<dbReference type="EMBL" id="AP012029">
    <property type="protein sequence ID" value="BAJ62107.1"/>
    <property type="molecule type" value="Genomic_DNA"/>
</dbReference>
<feature type="transmembrane region" description="Helical" evidence="1">
    <location>
        <begin position="88"/>
        <end position="108"/>
    </location>
</feature>
<dbReference type="KEGG" id="atm:ANT_00730"/>
<proteinExistence type="predicted"/>
<feature type="transmembrane region" description="Helical" evidence="1">
    <location>
        <begin position="500"/>
        <end position="520"/>
    </location>
</feature>
<name>E8MYG2_ANATU</name>
<dbReference type="HOGENOM" id="CLU_409202_0_0_0"/>
<evidence type="ECO:0000256" key="1">
    <source>
        <dbReference type="SAM" id="Phobius"/>
    </source>
</evidence>
<feature type="transmembrane region" description="Helical" evidence="1">
    <location>
        <begin position="532"/>
        <end position="552"/>
    </location>
</feature>
<dbReference type="AlphaFoldDB" id="E8MYG2"/>
<dbReference type="InParanoid" id="E8MYG2"/>
<organism evidence="2 3">
    <name type="scientific">Anaerolinea thermophila (strain DSM 14523 / JCM 11388 / NBRC 100420 / UNI-1)</name>
    <dbReference type="NCBI Taxonomy" id="926569"/>
    <lineage>
        <taxon>Bacteria</taxon>
        <taxon>Bacillati</taxon>
        <taxon>Chloroflexota</taxon>
        <taxon>Anaerolineae</taxon>
        <taxon>Anaerolineales</taxon>
        <taxon>Anaerolineaceae</taxon>
        <taxon>Anaerolinea</taxon>
    </lineage>
</organism>
<accession>E8MYG2</accession>
<feature type="transmembrane region" description="Helical" evidence="1">
    <location>
        <begin position="358"/>
        <end position="375"/>
    </location>
</feature>
<feature type="transmembrane region" description="Helical" evidence="1">
    <location>
        <begin position="114"/>
        <end position="133"/>
    </location>
</feature>
<evidence type="ECO:0000313" key="3">
    <source>
        <dbReference type="Proteomes" id="UP000008922"/>
    </source>
</evidence>
<protein>
    <submittedName>
        <fullName evidence="2">Hypothetical membrane protein</fullName>
    </submittedName>
</protein>
<keyword evidence="1" id="KW-1133">Transmembrane helix</keyword>
<dbReference type="OrthoDB" id="9125015at2"/>
<sequence length="671" mass="74599">MRLRRLEVIFLLGVLLVHLSAVLAPVDALLDRWFTTDDAFYYFQVARNISEGKGSTLDGIHPSNGYHPLWMAVLVPVFTLARVDLVLPLRLTVLLSVLMSAGTGILLYRFLSRFLHPGLGMLAAVLWVFFPPLHQIITRQGMETGLNAFFVMLLLVEVQALLSRPAGQDTFRDALRLGCIGALTLFSRLDNIFFVGFAGVVLIFRERRAYLFWLGYLIAGVSAGMLAFFLRVGFPRFLMEFQRGLDVFVGVSTLLKLLMGFGLGLFTPVWKGWRKELLGVALNAGLSAAAGGVAVIGLSAAGVVGSFPRLTIVLDAVLSGVFFLAVRRGMVRKTAMPDEALSPMDELRRALPLWLKRGLGYFLPLGGLLIAYMLMNLQVFGTPTPVSGQVKHWWGTIADVVYVKPVHSIPALFGVFSPLGQSPWWFLFQPVTLLTGGQSGTAWTAGLLLFWLGVVLEGVRRGVWRRGGQGVDMLAVLFMACLMHILYYTSSDYANMRPWYWVNETLAGMMLLFFALDGWWAGVPAPGRETRVRLWSALACAGLWLWGSFQVLESFALQKPTVPAYYLQEAAYLEAYTPPQSKIGMPGGGATAYFVRHRTVINLDGLINSYAYFQSLKDNRGREFLDRLGLDYVFGASGVIEQSAPYYTLLAERLEPVGEFEGFRLYRYRVP</sequence>
<reference evidence="2 3" key="1">
    <citation type="submission" date="2010-12" db="EMBL/GenBank/DDBJ databases">
        <title>Whole genome sequence of Anaerolinea thermophila UNI-1.</title>
        <authorList>
            <person name="Narita-Yamada S."/>
            <person name="Kishi E."/>
            <person name="Watanabe Y."/>
            <person name="Takasaki K."/>
            <person name="Ankai A."/>
            <person name="Oguchi A."/>
            <person name="Fukui S."/>
            <person name="Takahashi M."/>
            <person name="Yashiro I."/>
            <person name="Hosoyama A."/>
            <person name="Sekiguchi Y."/>
            <person name="Hanada S."/>
            <person name="Fujita N."/>
        </authorList>
    </citation>
    <scope>NUCLEOTIDE SEQUENCE [LARGE SCALE GENOMIC DNA]</scope>
    <source>
        <strain evidence="3">DSM 14523 / JCM 11388 / NBRC 100420 / UNI-1</strain>
    </source>
</reference>
<evidence type="ECO:0000313" key="2">
    <source>
        <dbReference type="EMBL" id="BAJ62107.1"/>
    </source>
</evidence>
<feature type="transmembrane region" description="Helical" evidence="1">
    <location>
        <begin position="307"/>
        <end position="326"/>
    </location>
</feature>
<feature type="transmembrane region" description="Helical" evidence="1">
    <location>
        <begin position="247"/>
        <end position="270"/>
    </location>
</feature>
<keyword evidence="3" id="KW-1185">Reference proteome</keyword>
<feature type="transmembrane region" description="Helical" evidence="1">
    <location>
        <begin position="471"/>
        <end position="488"/>
    </location>
</feature>
<feature type="transmembrane region" description="Helical" evidence="1">
    <location>
        <begin position="277"/>
        <end position="301"/>
    </location>
</feature>
<keyword evidence="1" id="KW-0472">Membrane</keyword>
<keyword evidence="1" id="KW-0812">Transmembrane</keyword>
<dbReference type="Proteomes" id="UP000008922">
    <property type="component" value="Chromosome"/>
</dbReference>
<dbReference type="STRING" id="926569.ANT_00730"/>